<dbReference type="EMBL" id="BMAV01007412">
    <property type="protein sequence ID" value="GFY50325.1"/>
    <property type="molecule type" value="Genomic_DNA"/>
</dbReference>
<protein>
    <submittedName>
        <fullName evidence="1">Uncharacterized protein</fullName>
    </submittedName>
</protein>
<keyword evidence="2" id="KW-1185">Reference proteome</keyword>
<dbReference type="Proteomes" id="UP000886998">
    <property type="component" value="Unassembled WGS sequence"/>
</dbReference>
<comment type="caution">
    <text evidence="1">The sequence shown here is derived from an EMBL/GenBank/DDBJ whole genome shotgun (WGS) entry which is preliminary data.</text>
</comment>
<reference evidence="1" key="1">
    <citation type="submission" date="2020-08" db="EMBL/GenBank/DDBJ databases">
        <title>Multicomponent nature underlies the extraordinary mechanical properties of spider dragline silk.</title>
        <authorList>
            <person name="Kono N."/>
            <person name="Nakamura H."/>
            <person name="Mori M."/>
            <person name="Yoshida Y."/>
            <person name="Ohtoshi R."/>
            <person name="Malay A.D."/>
            <person name="Moran D.A.P."/>
            <person name="Tomita M."/>
            <person name="Numata K."/>
            <person name="Arakawa K."/>
        </authorList>
    </citation>
    <scope>NUCLEOTIDE SEQUENCE</scope>
</reference>
<name>A0A8X7C044_9ARAC</name>
<proteinExistence type="predicted"/>
<organism evidence="1 2">
    <name type="scientific">Trichonephila inaurata madagascariensis</name>
    <dbReference type="NCBI Taxonomy" id="2747483"/>
    <lineage>
        <taxon>Eukaryota</taxon>
        <taxon>Metazoa</taxon>
        <taxon>Ecdysozoa</taxon>
        <taxon>Arthropoda</taxon>
        <taxon>Chelicerata</taxon>
        <taxon>Arachnida</taxon>
        <taxon>Araneae</taxon>
        <taxon>Araneomorphae</taxon>
        <taxon>Entelegynae</taxon>
        <taxon>Araneoidea</taxon>
        <taxon>Nephilidae</taxon>
        <taxon>Trichonephila</taxon>
        <taxon>Trichonephila inaurata</taxon>
    </lineage>
</organism>
<sequence length="102" mass="11565">MVVEGLRKYNDVIKVAEAHWPLEVSEIVAMQSGQSVLLLQNNSVPIASLQFLKPQESPHLKRTMGLCYLDDIIVFSESFDDHPSKLTEHTKMHPRCRSCSKS</sequence>
<evidence type="ECO:0000313" key="2">
    <source>
        <dbReference type="Proteomes" id="UP000886998"/>
    </source>
</evidence>
<evidence type="ECO:0000313" key="1">
    <source>
        <dbReference type="EMBL" id="GFY50325.1"/>
    </source>
</evidence>
<dbReference type="AlphaFoldDB" id="A0A8X7C044"/>
<gene>
    <name evidence="1" type="ORF">TNIN_245631</name>
</gene>
<accession>A0A8X7C044</accession>